<accession>A0A1J3FIP3</accession>
<name>A0A1J3FIP3_NOCCA</name>
<reference evidence="2" key="1">
    <citation type="submission" date="2016-07" db="EMBL/GenBank/DDBJ databases">
        <title>De novo transcriptome assembly of four accessions of the metal hyperaccumulator plant Noccaea caerulescens.</title>
        <authorList>
            <person name="Blande D."/>
            <person name="Halimaa P."/>
            <person name="Tervahauta A.I."/>
            <person name="Aarts M.G."/>
            <person name="Karenlampi S.O."/>
        </authorList>
    </citation>
    <scope>NUCLEOTIDE SEQUENCE</scope>
</reference>
<gene>
    <name evidence="2" type="ORF">LC_TR17411_c0_g1_i1_g.59562</name>
</gene>
<organism evidence="2">
    <name type="scientific">Noccaea caerulescens</name>
    <name type="common">Alpine penny-cress</name>
    <name type="synonym">Thlaspi caerulescens</name>
    <dbReference type="NCBI Taxonomy" id="107243"/>
    <lineage>
        <taxon>Eukaryota</taxon>
        <taxon>Viridiplantae</taxon>
        <taxon>Streptophyta</taxon>
        <taxon>Embryophyta</taxon>
        <taxon>Tracheophyta</taxon>
        <taxon>Spermatophyta</taxon>
        <taxon>Magnoliopsida</taxon>
        <taxon>eudicotyledons</taxon>
        <taxon>Gunneridae</taxon>
        <taxon>Pentapetalae</taxon>
        <taxon>rosids</taxon>
        <taxon>malvids</taxon>
        <taxon>Brassicales</taxon>
        <taxon>Brassicaceae</taxon>
        <taxon>Coluteocarpeae</taxon>
        <taxon>Noccaea</taxon>
    </lineage>
</organism>
<dbReference type="AlphaFoldDB" id="A0A1J3FIP3"/>
<feature type="region of interest" description="Disordered" evidence="1">
    <location>
        <begin position="92"/>
        <end position="115"/>
    </location>
</feature>
<dbReference type="EMBL" id="GEVK01009097">
    <property type="protein sequence ID" value="JAU43735.1"/>
    <property type="molecule type" value="Transcribed_RNA"/>
</dbReference>
<evidence type="ECO:0000256" key="1">
    <source>
        <dbReference type="SAM" id="MobiDB-lite"/>
    </source>
</evidence>
<sequence length="132" mass="15081">MLRLCCEESNMGKTDAKYILQELLICIDKLSLRKLLKPLPKKKLVYPHHLITGFLLNLQRKKVLGLSKKKILVSLLVHLKLLKRDVGYTGEGHERKSVEEGTSSQSPCEKKEPLSEKEVALKNKLIDYMLAN</sequence>
<proteinExistence type="predicted"/>
<protein>
    <submittedName>
        <fullName evidence="2">Uncharacterized protein</fullName>
    </submittedName>
</protein>
<evidence type="ECO:0000313" key="2">
    <source>
        <dbReference type="EMBL" id="JAU43735.1"/>
    </source>
</evidence>